<dbReference type="EMBL" id="JBBWWR010000007">
    <property type="protein sequence ID" value="KAK8963796.1"/>
    <property type="molecule type" value="Genomic_DNA"/>
</dbReference>
<dbReference type="InterPro" id="IPR036408">
    <property type="entry name" value="PSI_PsaA/B_sf"/>
</dbReference>
<accession>A0ABR2MIA5</accession>
<dbReference type="Proteomes" id="UP001412067">
    <property type="component" value="Unassembled WGS sequence"/>
</dbReference>
<reference evidence="2 3" key="1">
    <citation type="journal article" date="2022" name="Nat. Plants">
        <title>Genomes of leafy and leafless Platanthera orchids illuminate the evolution of mycoheterotrophy.</title>
        <authorList>
            <person name="Li M.H."/>
            <person name="Liu K.W."/>
            <person name="Li Z."/>
            <person name="Lu H.C."/>
            <person name="Ye Q.L."/>
            <person name="Zhang D."/>
            <person name="Wang J.Y."/>
            <person name="Li Y.F."/>
            <person name="Zhong Z.M."/>
            <person name="Liu X."/>
            <person name="Yu X."/>
            <person name="Liu D.K."/>
            <person name="Tu X.D."/>
            <person name="Liu B."/>
            <person name="Hao Y."/>
            <person name="Liao X.Y."/>
            <person name="Jiang Y.T."/>
            <person name="Sun W.H."/>
            <person name="Chen J."/>
            <person name="Chen Y.Q."/>
            <person name="Ai Y."/>
            <person name="Zhai J.W."/>
            <person name="Wu S.S."/>
            <person name="Zhou Z."/>
            <person name="Hsiao Y.Y."/>
            <person name="Wu W.L."/>
            <person name="Chen Y.Y."/>
            <person name="Lin Y.F."/>
            <person name="Hsu J.L."/>
            <person name="Li C.Y."/>
            <person name="Wang Z.W."/>
            <person name="Zhao X."/>
            <person name="Zhong W.Y."/>
            <person name="Ma X.K."/>
            <person name="Ma L."/>
            <person name="Huang J."/>
            <person name="Chen G.Z."/>
            <person name="Huang M.Z."/>
            <person name="Huang L."/>
            <person name="Peng D.H."/>
            <person name="Luo Y.B."/>
            <person name="Zou S.Q."/>
            <person name="Chen S.P."/>
            <person name="Lan S."/>
            <person name="Tsai W.C."/>
            <person name="Van de Peer Y."/>
            <person name="Liu Z.J."/>
        </authorList>
    </citation>
    <scope>NUCLEOTIDE SEQUENCE [LARGE SCALE GENOMIC DNA]</scope>
    <source>
        <strain evidence="2">Lor288</strain>
    </source>
</reference>
<feature type="chain" id="PRO_5046576913" evidence="1">
    <location>
        <begin position="20"/>
        <end position="149"/>
    </location>
</feature>
<feature type="signal peptide" evidence="1">
    <location>
        <begin position="1"/>
        <end position="19"/>
    </location>
</feature>
<comment type="caution">
    <text evidence="2">The sequence shown here is derived from an EMBL/GenBank/DDBJ whole genome shotgun (WGS) entry which is preliminary data.</text>
</comment>
<protein>
    <submittedName>
        <fullName evidence="2">Photosystem I P700 chlorophyll a apoprotein A2</fullName>
    </submittedName>
</protein>
<evidence type="ECO:0000313" key="2">
    <source>
        <dbReference type="EMBL" id="KAK8963796.1"/>
    </source>
</evidence>
<name>A0ABR2MIA5_9ASPA</name>
<sequence>MRFIVALLIASLFVDKADSELSFIPRPKACIHALHISLEFAPSNIAIPTLSRQYHKLLIHSRSITAGEQVQIEKLTLGLGIIRIELMTLIETLARAHERTPLVNLIQWKDKSVALSIVQARLVGLVHFSVGYIFTYADFLIASTSGNFG</sequence>
<organism evidence="2 3">
    <name type="scientific">Platanthera guangdongensis</name>
    <dbReference type="NCBI Taxonomy" id="2320717"/>
    <lineage>
        <taxon>Eukaryota</taxon>
        <taxon>Viridiplantae</taxon>
        <taxon>Streptophyta</taxon>
        <taxon>Embryophyta</taxon>
        <taxon>Tracheophyta</taxon>
        <taxon>Spermatophyta</taxon>
        <taxon>Magnoliopsida</taxon>
        <taxon>Liliopsida</taxon>
        <taxon>Asparagales</taxon>
        <taxon>Orchidaceae</taxon>
        <taxon>Orchidoideae</taxon>
        <taxon>Orchideae</taxon>
        <taxon>Orchidinae</taxon>
        <taxon>Platanthera</taxon>
    </lineage>
</organism>
<dbReference type="SUPFAM" id="SSF81558">
    <property type="entry name" value="Photosystem I subunits PsaA/PsaB"/>
    <property type="match status" value="1"/>
</dbReference>
<keyword evidence="3" id="KW-1185">Reference proteome</keyword>
<proteinExistence type="predicted"/>
<evidence type="ECO:0000256" key="1">
    <source>
        <dbReference type="SAM" id="SignalP"/>
    </source>
</evidence>
<keyword evidence="1" id="KW-0732">Signal</keyword>
<dbReference type="Pfam" id="PF00223">
    <property type="entry name" value="PsaA_PsaB"/>
    <property type="match status" value="1"/>
</dbReference>
<gene>
    <name evidence="2" type="primary">psaB</name>
    <name evidence="2" type="ORF">KSP40_PGU008739</name>
</gene>
<dbReference type="InterPro" id="IPR001280">
    <property type="entry name" value="PSI_PsaA/B"/>
</dbReference>
<dbReference type="Gene3D" id="1.20.1130.10">
    <property type="entry name" value="Photosystem I PsaA/PsaB"/>
    <property type="match status" value="1"/>
</dbReference>
<evidence type="ECO:0000313" key="3">
    <source>
        <dbReference type="Proteomes" id="UP001412067"/>
    </source>
</evidence>